<evidence type="ECO:0000256" key="1">
    <source>
        <dbReference type="ARBA" id="ARBA00004651"/>
    </source>
</evidence>
<dbReference type="SMART" id="SM00831">
    <property type="entry name" value="Cation_ATPase_N"/>
    <property type="match status" value="1"/>
</dbReference>
<organism evidence="12 13">
    <name type="scientific">miscellaneous Crenarchaeota group-15 archaeon DG-45</name>
    <dbReference type="NCBI Taxonomy" id="1685127"/>
    <lineage>
        <taxon>Archaea</taxon>
        <taxon>Candidatus Bathyarchaeota</taxon>
        <taxon>MCG-15</taxon>
    </lineage>
</organism>
<accession>A0A0M0BQ57</accession>
<dbReference type="GO" id="GO:0140352">
    <property type="term" value="P:export from cell"/>
    <property type="evidence" value="ECO:0007669"/>
    <property type="project" value="UniProtKB-ARBA"/>
</dbReference>
<dbReference type="GO" id="GO:0005886">
    <property type="term" value="C:plasma membrane"/>
    <property type="evidence" value="ECO:0007669"/>
    <property type="project" value="UniProtKB-SubCell"/>
</dbReference>
<dbReference type="InterPro" id="IPR036412">
    <property type="entry name" value="HAD-like_sf"/>
</dbReference>
<protein>
    <recommendedName>
        <fullName evidence="11">Cation-transporting P-type ATPase N-terminal domain-containing protein</fullName>
    </recommendedName>
</protein>
<dbReference type="Gene3D" id="1.20.1110.10">
    <property type="entry name" value="Calcium-transporting ATPase, transmembrane domain"/>
    <property type="match status" value="1"/>
</dbReference>
<keyword evidence="4" id="KW-0479">Metal-binding</keyword>
<dbReference type="PANTHER" id="PTHR43294:SF21">
    <property type="entry name" value="CATION TRANSPORTING ATPASE"/>
    <property type="match status" value="1"/>
</dbReference>
<evidence type="ECO:0000256" key="4">
    <source>
        <dbReference type="ARBA" id="ARBA00022723"/>
    </source>
</evidence>
<evidence type="ECO:0000256" key="6">
    <source>
        <dbReference type="ARBA" id="ARBA00022840"/>
    </source>
</evidence>
<feature type="transmembrane region" description="Helical" evidence="10">
    <location>
        <begin position="254"/>
        <end position="275"/>
    </location>
</feature>
<feature type="transmembrane region" description="Helical" evidence="10">
    <location>
        <begin position="877"/>
        <end position="896"/>
    </location>
</feature>
<evidence type="ECO:0000256" key="2">
    <source>
        <dbReference type="ARBA" id="ARBA00022475"/>
    </source>
</evidence>
<dbReference type="InterPro" id="IPR023299">
    <property type="entry name" value="ATPase_P-typ_cyto_dom_N"/>
</dbReference>
<dbReference type="PRINTS" id="PR00120">
    <property type="entry name" value="HATPASE"/>
</dbReference>
<dbReference type="Pfam" id="PF00689">
    <property type="entry name" value="Cation_ATPase_C"/>
    <property type="match status" value="1"/>
</dbReference>
<dbReference type="SUPFAM" id="SSF81665">
    <property type="entry name" value="Calcium ATPase, transmembrane domain M"/>
    <property type="match status" value="1"/>
</dbReference>
<dbReference type="GO" id="GO:0015662">
    <property type="term" value="F:P-type ion transporter activity"/>
    <property type="evidence" value="ECO:0007669"/>
    <property type="project" value="UniProtKB-ARBA"/>
</dbReference>
<evidence type="ECO:0000256" key="10">
    <source>
        <dbReference type="SAM" id="Phobius"/>
    </source>
</evidence>
<dbReference type="Pfam" id="PF00690">
    <property type="entry name" value="Cation_ATPase_N"/>
    <property type="match status" value="1"/>
</dbReference>
<evidence type="ECO:0000256" key="9">
    <source>
        <dbReference type="ARBA" id="ARBA00023136"/>
    </source>
</evidence>
<dbReference type="InterPro" id="IPR023298">
    <property type="entry name" value="ATPase_P-typ_TM_dom_sf"/>
</dbReference>
<feature type="transmembrane region" description="Helical" evidence="10">
    <location>
        <begin position="56"/>
        <end position="79"/>
    </location>
</feature>
<dbReference type="Pfam" id="PF00122">
    <property type="entry name" value="E1-E2_ATPase"/>
    <property type="match status" value="1"/>
</dbReference>
<dbReference type="Pfam" id="PF13246">
    <property type="entry name" value="Cation_ATPase"/>
    <property type="match status" value="1"/>
</dbReference>
<dbReference type="Proteomes" id="UP000037210">
    <property type="component" value="Unassembled WGS sequence"/>
</dbReference>
<dbReference type="InterPro" id="IPR059000">
    <property type="entry name" value="ATPase_P-type_domA"/>
</dbReference>
<feature type="transmembrane region" description="Helical" evidence="10">
    <location>
        <begin position="776"/>
        <end position="797"/>
    </location>
</feature>
<dbReference type="FunFam" id="2.70.150.10:FF:000016">
    <property type="entry name" value="Calcium-transporting P-type ATPase putative"/>
    <property type="match status" value="1"/>
</dbReference>
<dbReference type="GO" id="GO:1902600">
    <property type="term" value="P:proton transmembrane transport"/>
    <property type="evidence" value="ECO:0007669"/>
    <property type="project" value="TreeGrafter"/>
</dbReference>
<dbReference type="AlphaFoldDB" id="A0A0M0BQ57"/>
<gene>
    <name evidence="12" type="ORF">AC482_03140</name>
</gene>
<dbReference type="NCBIfam" id="TIGR01494">
    <property type="entry name" value="ATPase_P-type"/>
    <property type="match status" value="2"/>
</dbReference>
<keyword evidence="5" id="KW-0547">Nucleotide-binding</keyword>
<dbReference type="SUPFAM" id="SSF81653">
    <property type="entry name" value="Calcium ATPase, transduction domain A"/>
    <property type="match status" value="1"/>
</dbReference>
<evidence type="ECO:0000256" key="5">
    <source>
        <dbReference type="ARBA" id="ARBA00022741"/>
    </source>
</evidence>
<keyword evidence="9 10" id="KW-0472">Membrane</keyword>
<feature type="transmembrane region" description="Helical" evidence="10">
    <location>
        <begin position="281"/>
        <end position="306"/>
    </location>
</feature>
<proteinExistence type="predicted"/>
<feature type="transmembrane region" description="Helical" evidence="10">
    <location>
        <begin position="847"/>
        <end position="865"/>
    </location>
</feature>
<evidence type="ECO:0000256" key="3">
    <source>
        <dbReference type="ARBA" id="ARBA00022692"/>
    </source>
</evidence>
<keyword evidence="8 10" id="KW-1133">Transmembrane helix</keyword>
<dbReference type="InterPro" id="IPR018303">
    <property type="entry name" value="ATPase_P-typ_P_site"/>
</dbReference>
<dbReference type="PRINTS" id="PR00119">
    <property type="entry name" value="CATATPASE"/>
</dbReference>
<dbReference type="InterPro" id="IPR006068">
    <property type="entry name" value="ATPase_P-typ_cation-transptr_C"/>
</dbReference>
<keyword evidence="3 10" id="KW-0812">Transmembrane</keyword>
<dbReference type="InterPro" id="IPR050510">
    <property type="entry name" value="Cation_transp_ATPase_P-type"/>
</dbReference>
<dbReference type="GO" id="GO:0046873">
    <property type="term" value="F:metal ion transmembrane transporter activity"/>
    <property type="evidence" value="ECO:0007669"/>
    <property type="project" value="UniProtKB-ARBA"/>
</dbReference>
<dbReference type="SUPFAM" id="SSF81660">
    <property type="entry name" value="Metal cation-transporting ATPase, ATP-binding domain N"/>
    <property type="match status" value="1"/>
</dbReference>
<feature type="domain" description="Cation-transporting P-type ATPase N-terminal" evidence="11">
    <location>
        <begin position="8"/>
        <end position="81"/>
    </location>
</feature>
<keyword evidence="2" id="KW-1003">Cell membrane</keyword>
<evidence type="ECO:0000313" key="12">
    <source>
        <dbReference type="EMBL" id="KON30717.1"/>
    </source>
</evidence>
<keyword evidence="7" id="KW-1278">Translocase</keyword>
<dbReference type="SUPFAM" id="SSF56784">
    <property type="entry name" value="HAD-like"/>
    <property type="match status" value="1"/>
</dbReference>
<comment type="subcellular location">
    <subcellularLocation>
        <location evidence="1">Cell membrane</location>
        <topology evidence="1">Multi-pass membrane protein</topology>
    </subcellularLocation>
</comment>
<dbReference type="FunFam" id="3.40.50.1000:FF:000001">
    <property type="entry name" value="Phospholipid-transporting ATPase IC"/>
    <property type="match status" value="1"/>
</dbReference>
<dbReference type="FunFam" id="3.40.50.1000:FF:000028">
    <property type="entry name" value="Calcium-transporting P-type ATPase, putative"/>
    <property type="match status" value="1"/>
</dbReference>
<dbReference type="SFLD" id="SFLDG00002">
    <property type="entry name" value="C1.7:_P-type_atpase_like"/>
    <property type="match status" value="1"/>
</dbReference>
<evidence type="ECO:0000256" key="8">
    <source>
        <dbReference type="ARBA" id="ARBA00022989"/>
    </source>
</evidence>
<dbReference type="EMBL" id="LFWZ01000023">
    <property type="protein sequence ID" value="KON30717.1"/>
    <property type="molecule type" value="Genomic_DNA"/>
</dbReference>
<comment type="caution">
    <text evidence="12">The sequence shown here is derived from an EMBL/GenBank/DDBJ whole genome shotgun (WGS) entry which is preliminary data.</text>
</comment>
<dbReference type="PANTHER" id="PTHR43294">
    <property type="entry name" value="SODIUM/POTASSIUM-TRANSPORTING ATPASE SUBUNIT ALPHA"/>
    <property type="match status" value="1"/>
</dbReference>
<dbReference type="GO" id="GO:0016887">
    <property type="term" value="F:ATP hydrolysis activity"/>
    <property type="evidence" value="ECO:0007669"/>
    <property type="project" value="InterPro"/>
</dbReference>
<evidence type="ECO:0000259" key="11">
    <source>
        <dbReference type="SMART" id="SM00831"/>
    </source>
</evidence>
<evidence type="ECO:0000256" key="7">
    <source>
        <dbReference type="ARBA" id="ARBA00022967"/>
    </source>
</evidence>
<dbReference type="InterPro" id="IPR004014">
    <property type="entry name" value="ATPase_P-typ_cation-transptr_N"/>
</dbReference>
<dbReference type="SFLD" id="SFLDF00027">
    <property type="entry name" value="p-type_atpase"/>
    <property type="match status" value="1"/>
</dbReference>
<dbReference type="Gene3D" id="3.40.50.1000">
    <property type="entry name" value="HAD superfamily/HAD-like"/>
    <property type="match status" value="1"/>
</dbReference>
<dbReference type="GO" id="GO:0019829">
    <property type="term" value="F:ATPase-coupled monoatomic cation transmembrane transporter activity"/>
    <property type="evidence" value="ECO:0007669"/>
    <property type="project" value="UniProtKB-ARBA"/>
</dbReference>
<dbReference type="InterPro" id="IPR008250">
    <property type="entry name" value="ATPase_P-typ_transduc_dom_A_sf"/>
</dbReference>
<dbReference type="GO" id="GO:0005524">
    <property type="term" value="F:ATP binding"/>
    <property type="evidence" value="ECO:0007669"/>
    <property type="project" value="UniProtKB-KW"/>
</dbReference>
<name>A0A0M0BQ57_9ARCH</name>
<feature type="transmembrane region" description="Helical" evidence="10">
    <location>
        <begin position="91"/>
        <end position="111"/>
    </location>
</feature>
<dbReference type="InterPro" id="IPR023214">
    <property type="entry name" value="HAD_sf"/>
</dbReference>
<dbReference type="PROSITE" id="PS00154">
    <property type="entry name" value="ATPASE_E1_E2"/>
    <property type="match status" value="1"/>
</dbReference>
<dbReference type="SFLD" id="SFLDS00003">
    <property type="entry name" value="Haloacid_Dehalogenase"/>
    <property type="match status" value="1"/>
</dbReference>
<dbReference type="PATRIC" id="fig|1685127.3.peg.903"/>
<keyword evidence="6" id="KW-0067">ATP-binding</keyword>
<dbReference type="Pfam" id="PF08282">
    <property type="entry name" value="Hydrolase_3"/>
    <property type="match status" value="1"/>
</dbReference>
<evidence type="ECO:0000313" key="13">
    <source>
        <dbReference type="Proteomes" id="UP000037210"/>
    </source>
</evidence>
<dbReference type="Gene3D" id="3.40.1110.10">
    <property type="entry name" value="Calcium-transporting ATPase, cytoplasmic domain N"/>
    <property type="match status" value="1"/>
</dbReference>
<dbReference type="Gene3D" id="2.70.150.10">
    <property type="entry name" value="Calcium-transporting ATPase, cytoplasmic transduction domain A"/>
    <property type="match status" value="1"/>
</dbReference>
<dbReference type="InterPro" id="IPR001757">
    <property type="entry name" value="P_typ_ATPase"/>
</dbReference>
<sequence>MADSEGKTWHAADVESVLESLGSSVEGLSEEEAQRRLEEYGPNELREERRVTPLELFVGQFKSVLVIILVISAVVSAYISMRQGEPYTDTYVILAIVVLNAILGFVQEFRAEKAVEALKRMVAPHVTVLRGGREQSIDSRDLVPGDIILLEAGSRVPADARLLEAANLRVDEAALTGESTPVAKRMGALPPETVVSDRRNMVFMGTIVTGGRAEAVTVATGMRTEFGEIAGMVQAVEVEAPPLRQKMERMGRQLGAISVVLTIFVFTIGVLFHQAELETMFMMAVSLAVSAIPEGLPAVLTITLALGVSRMARQRAIVRRLASVETLGSTTVICSDKTGTLTRNEMTISRVSAGGRQIQVTGAGYAPEGEFILAGSPVEPKDDGDLELLLRIGALCNDARLQENEGGWTIFGDPTEGAIAVAAAKAGLWPDDLRKIYPRVGEFPFESGRKRMSTIHEMPDGGRVAYVKGAPEIILERSIGIYEGGNVRPIDEEDRKLALSTMTEMAGDALRVLAVAYRELPAASGEMEMDEVESGLTYVGLVGMIDPPREEVPAAVKLTKQAGIRSVMVTGDHRLTAVAIAREIGMLEAETAHAILTGGDLSAMTDEELDEVIEEARVFARVSPEHKMRIAQSLKRKGHVVAMTGDGVNDAPALKAADIGVAMGIKGTDVTKEASDMVLEDDNFATIVQAVEGGRHIFDNISKYIRLMLTANFDEFMEITIVTMLGLPLPFLPIHVLWVNLVTDGLPAVALSIDPKDPDLMRYPPRDPNEGLLSRFWRFILFAAVLDFISDFIPFLWTFQTTGDPVRARTVAFTSIVFFEFFLAYQCRSEAHHIFALGWKGVTANKMLFASVGISLVLQLAIIYWPPLQTLFHVAPLTPLQLGVCIIGALTAFLILPGKLIKRRRYASARGA</sequence>
<dbReference type="GO" id="GO:0046872">
    <property type="term" value="F:metal ion binding"/>
    <property type="evidence" value="ECO:0007669"/>
    <property type="project" value="UniProtKB-KW"/>
</dbReference>
<dbReference type="InterPro" id="IPR044492">
    <property type="entry name" value="P_typ_ATPase_HD_dom"/>
</dbReference>
<reference evidence="12 13" key="1">
    <citation type="submission" date="2015-06" db="EMBL/GenBank/DDBJ databases">
        <title>New insights into the roles of widespread benthic archaea in carbon and nitrogen cycling.</title>
        <authorList>
            <person name="Lazar C.S."/>
            <person name="Baker B.J."/>
            <person name="Seitz K.W."/>
            <person name="Hyde A.S."/>
            <person name="Dick G.J."/>
            <person name="Hinrichs K.-U."/>
            <person name="Teske A.P."/>
        </authorList>
    </citation>
    <scope>NUCLEOTIDE SEQUENCE [LARGE SCALE GENOMIC DNA]</scope>
    <source>
        <strain evidence="12">DG-45</strain>
    </source>
</reference>